<comment type="caution">
    <text evidence="2">The sequence shown here is derived from an EMBL/GenBank/DDBJ whole genome shotgun (WGS) entry which is preliminary data.</text>
</comment>
<proteinExistence type="predicted"/>
<evidence type="ECO:0000313" key="3">
    <source>
        <dbReference type="Proteomes" id="UP001165498"/>
    </source>
</evidence>
<reference evidence="2" key="1">
    <citation type="submission" date="2022-07" db="EMBL/GenBank/DDBJ databases">
        <title>Tahibacter sp., a new gammaproteobacterium isolated from the silt sample collected at pig farm.</title>
        <authorList>
            <person name="Chen H."/>
        </authorList>
    </citation>
    <scope>NUCLEOTIDE SEQUENCE</scope>
    <source>
        <strain evidence="2">P2K</strain>
    </source>
</reference>
<dbReference type="EMBL" id="JANFQO010000011">
    <property type="protein sequence ID" value="MCQ4165600.1"/>
    <property type="molecule type" value="Genomic_DNA"/>
</dbReference>
<sequence>MYRSALLLAAVIALAGLFAVMPAAAVSPQWMVNVENLVRTQEQPLADLGASWTLLADGSQLLAAQSRTAEHHRTLRRITPDGQISDFGQFTPGGHGQLPETHYGDAARVLLAAAQTGAWVLTSSTGETTGSQLQFLEADGRLRWSLPLPSNAADGDGPAVALSAQADGSALVLRKRSVLKVDASGQIKWHFGNGNADHVMLDQAVLAVDSLGVSWVGGGGGLRLGADHLKFAAVRRFDSQGALLSLGLLLCDSCTHSRVLGLALLPNGEAAVVGRSGAGEPGFFAMFGQYGAQRLRVFTAPGGGYDHVVADAANNVYALARDTGTVSAIDPANGSVRWQKSGSDISALPEGVLIAQAPTSGTGALTISAFGADGTTQWTRQIEASDGTALGGARYEDGVTRVVAMVERESADCGFSPGLVTLDAAGVPQSTVRACTVPVRRYWRGISSDPSAGIVGHLDRRMLRFDAYGKKRWDYDTCPFCPGYASSTYTGGSRLMPDGTAWITTRYYGTAGSLPSEHKLLRLAAGGSVLGETPLPLPGEGALWDRTQVLADADQVVVLVPQRGGVSWSRASSSGSPLAATTLPLPGDHDQVELLNSRLWPDGSVSLVTQRYYLYGCEADPPPEYCYDWRNTVLRINADGSERWRADLDRKWLNASIEDDGSHVVLVSAMEFGESVLLRQIDAKGNVSAAVPIPDSTDGSVGHVIGPVRGRYLFSTHDGFRLVDRNDNLVATRASQDFGNAVAYAEPGFIVSSSFYTGRLLSADDLTELARFDTDGPDLYPHYDTYWEHWSLSDDGSVYLSEQPGSRNGYRPRLICFAVPGSPADDVIFIDRF</sequence>
<keyword evidence="1" id="KW-0732">Signal</keyword>
<feature type="chain" id="PRO_5046546452" description="Outer membrane protein assembly factor BamB" evidence="1">
    <location>
        <begin position="26"/>
        <end position="833"/>
    </location>
</feature>
<feature type="signal peptide" evidence="1">
    <location>
        <begin position="1"/>
        <end position="25"/>
    </location>
</feature>
<evidence type="ECO:0008006" key="4">
    <source>
        <dbReference type="Google" id="ProtNLM"/>
    </source>
</evidence>
<protein>
    <recommendedName>
        <fullName evidence="4">Outer membrane protein assembly factor BamB</fullName>
    </recommendedName>
</protein>
<dbReference type="Proteomes" id="UP001165498">
    <property type="component" value="Unassembled WGS sequence"/>
</dbReference>
<organism evidence="2 3">
    <name type="scientific">Tahibacter harae</name>
    <dbReference type="NCBI Taxonomy" id="2963937"/>
    <lineage>
        <taxon>Bacteria</taxon>
        <taxon>Pseudomonadati</taxon>
        <taxon>Pseudomonadota</taxon>
        <taxon>Gammaproteobacteria</taxon>
        <taxon>Lysobacterales</taxon>
        <taxon>Rhodanobacteraceae</taxon>
        <taxon>Tahibacter</taxon>
    </lineage>
</organism>
<evidence type="ECO:0000256" key="1">
    <source>
        <dbReference type="SAM" id="SignalP"/>
    </source>
</evidence>
<dbReference type="SUPFAM" id="SSF63829">
    <property type="entry name" value="Calcium-dependent phosphotriesterase"/>
    <property type="match status" value="1"/>
</dbReference>
<accession>A0ABT1QTJ1</accession>
<gene>
    <name evidence="2" type="ORF">NM961_12850</name>
</gene>
<dbReference type="RefSeq" id="WP_255914791.1">
    <property type="nucleotide sequence ID" value="NZ_JANFQO010000011.1"/>
</dbReference>
<evidence type="ECO:0000313" key="2">
    <source>
        <dbReference type="EMBL" id="MCQ4165600.1"/>
    </source>
</evidence>
<name>A0ABT1QTJ1_9GAMM</name>
<keyword evidence="3" id="KW-1185">Reference proteome</keyword>